<proteinExistence type="predicted"/>
<dbReference type="SUPFAM" id="SSF50156">
    <property type="entry name" value="PDZ domain-like"/>
    <property type="match status" value="1"/>
</dbReference>
<name>A0A915E6D7_9BILA</name>
<reference evidence="4" key="1">
    <citation type="submission" date="2022-11" db="UniProtKB">
        <authorList>
            <consortium name="WormBaseParasite"/>
        </authorList>
    </citation>
    <scope>IDENTIFICATION</scope>
</reference>
<evidence type="ECO:0000313" key="4">
    <source>
        <dbReference type="WBParaSite" id="jg2818"/>
    </source>
</evidence>
<dbReference type="Gene3D" id="2.30.42.10">
    <property type="match status" value="1"/>
</dbReference>
<dbReference type="AlphaFoldDB" id="A0A915E6D7"/>
<feature type="region of interest" description="Disordered" evidence="1">
    <location>
        <begin position="31"/>
        <end position="59"/>
    </location>
</feature>
<dbReference type="PANTHER" id="PTHR31327:SF7">
    <property type="entry name" value="PDZ DOMAIN-CONTAINING PROTEIN"/>
    <property type="match status" value="1"/>
</dbReference>
<evidence type="ECO:0000256" key="1">
    <source>
        <dbReference type="SAM" id="MobiDB-lite"/>
    </source>
</evidence>
<evidence type="ECO:0000259" key="2">
    <source>
        <dbReference type="PROSITE" id="PS50106"/>
    </source>
</evidence>
<dbReference type="InterPro" id="IPR001478">
    <property type="entry name" value="PDZ"/>
</dbReference>
<dbReference type="PANTHER" id="PTHR31327">
    <property type="entry name" value="SPERM MEIOSIS PDZ DOMAIN CONTAINING PROTEINS-RELATED"/>
    <property type="match status" value="1"/>
</dbReference>
<dbReference type="PROSITE" id="PS50106">
    <property type="entry name" value="PDZ"/>
    <property type="match status" value="1"/>
</dbReference>
<dbReference type="Proteomes" id="UP000887574">
    <property type="component" value="Unplaced"/>
</dbReference>
<organism evidence="3 4">
    <name type="scientific">Ditylenchus dipsaci</name>
    <dbReference type="NCBI Taxonomy" id="166011"/>
    <lineage>
        <taxon>Eukaryota</taxon>
        <taxon>Metazoa</taxon>
        <taxon>Ecdysozoa</taxon>
        <taxon>Nematoda</taxon>
        <taxon>Chromadorea</taxon>
        <taxon>Rhabditida</taxon>
        <taxon>Tylenchina</taxon>
        <taxon>Tylenchomorpha</taxon>
        <taxon>Sphaerularioidea</taxon>
        <taxon>Anguinidae</taxon>
        <taxon>Anguininae</taxon>
        <taxon>Ditylenchus</taxon>
    </lineage>
</organism>
<dbReference type="WBParaSite" id="jg2818">
    <property type="protein sequence ID" value="jg2818"/>
    <property type="gene ID" value="jg2818"/>
</dbReference>
<evidence type="ECO:0000313" key="3">
    <source>
        <dbReference type="Proteomes" id="UP000887574"/>
    </source>
</evidence>
<accession>A0A915E6D7</accession>
<feature type="domain" description="PDZ" evidence="2">
    <location>
        <begin position="121"/>
        <end position="174"/>
    </location>
</feature>
<sequence length="289" mass="32676">MAEGKQVYLEIQMEEGDLLDNIQELHRMKGNYRSDSTNDSCRWEIEGGRPGGENQQHQSPDRNHFYQLLRYAPPVARLNIVRFEEGSKPPSEVATTPNSEQQIPSEREKLIDRRPGYVYMLVRIEMARGQKLGLTIRHATNRVLVSKIEAGTQSDGKLFVRDHIIDVDGQRVTDKDVARGVLISSIKKQGFFTCVVGRPTSEDAKSQVDEELSIKKEDPPSVQLNKDVRDIAQAQRVKEKETANIARRSILTPAQRTGARPNVSFNDTGNKSFEIGNDNKGKNLRPVRK</sequence>
<protein>
    <submittedName>
        <fullName evidence="4">PDZ domain-containing protein</fullName>
    </submittedName>
</protein>
<dbReference type="InterPro" id="IPR040264">
    <property type="entry name" value="T15H9.4-like"/>
</dbReference>
<keyword evidence="3" id="KW-1185">Reference proteome</keyword>
<dbReference type="InterPro" id="IPR036034">
    <property type="entry name" value="PDZ_sf"/>
</dbReference>
<feature type="region of interest" description="Disordered" evidence="1">
    <location>
        <begin position="247"/>
        <end position="289"/>
    </location>
</feature>